<name>A0ABS5L2B6_9ACTN</name>
<protein>
    <submittedName>
        <fullName evidence="2">Uncharacterized protein</fullName>
    </submittedName>
</protein>
<evidence type="ECO:0000313" key="3">
    <source>
        <dbReference type="Proteomes" id="UP000730482"/>
    </source>
</evidence>
<feature type="region of interest" description="Disordered" evidence="1">
    <location>
        <begin position="412"/>
        <end position="441"/>
    </location>
</feature>
<proteinExistence type="predicted"/>
<organism evidence="2 3">
    <name type="scientific">Catenulispora pinistramenti</name>
    <dbReference type="NCBI Taxonomy" id="2705254"/>
    <lineage>
        <taxon>Bacteria</taxon>
        <taxon>Bacillati</taxon>
        <taxon>Actinomycetota</taxon>
        <taxon>Actinomycetes</taxon>
        <taxon>Catenulisporales</taxon>
        <taxon>Catenulisporaceae</taxon>
        <taxon>Catenulispora</taxon>
    </lineage>
</organism>
<evidence type="ECO:0000256" key="1">
    <source>
        <dbReference type="SAM" id="MobiDB-lite"/>
    </source>
</evidence>
<dbReference type="EMBL" id="JAAFYZ010000190">
    <property type="protein sequence ID" value="MBS2552463.1"/>
    <property type="molecule type" value="Genomic_DNA"/>
</dbReference>
<comment type="caution">
    <text evidence="2">The sequence shown here is derived from an EMBL/GenBank/DDBJ whole genome shotgun (WGS) entry which is preliminary data.</text>
</comment>
<sequence length="441" mass="49394">MVIPSLLYYARSIALMREVAERLGCLPSGAGLGEQVWSKRSDIRRRLDLLAEDEKFEAMGERSLQQVLWQDDECWSREFTAVSGHSVTWLFTQGPVPPFLSAWRDGQTAWPFGGQPFPREFLYTTDPLLRLRALLPDWPAPDYDRERVHLDALEQLESGLILARADRYDLLAQVLRAQGDPLLDRVRPAFEESVRDQSVSALRSALIPERRERNFLFQAYAAPVDPEPDDPAFAVDWDAVRAAAQRDDDELRRHGPTVVGHPLCPPDVRRYAAENWRDGFVWARLLSDRDTGLALLRELPMKSDLSLAVPFGYVGAGGVTVQDVLELAHPADFILRDAAELPGIRRYDPRQCVITKHDTRGAGLLCKGITELADRYLGEDADAWTNGCRLLRDPDFSGSVVDLFQAALSQGPQASYATSSRPTRCAASREAGNASRSRTPR</sequence>
<dbReference type="RefSeq" id="WP_212018063.1">
    <property type="nucleotide sequence ID" value="NZ_JAAFYZ010000190.1"/>
</dbReference>
<accession>A0ABS5L2B6</accession>
<dbReference type="Proteomes" id="UP000730482">
    <property type="component" value="Unassembled WGS sequence"/>
</dbReference>
<gene>
    <name evidence="2" type="ORF">KGQ19_36980</name>
</gene>
<keyword evidence="3" id="KW-1185">Reference proteome</keyword>
<feature type="compositionally biased region" description="Polar residues" evidence="1">
    <location>
        <begin position="412"/>
        <end position="422"/>
    </location>
</feature>
<reference evidence="2 3" key="1">
    <citation type="submission" date="2020-02" db="EMBL/GenBank/DDBJ databases">
        <title>Acidophilic actinobacteria isolated from forest soil.</title>
        <authorList>
            <person name="Golinska P."/>
        </authorList>
    </citation>
    <scope>NUCLEOTIDE SEQUENCE [LARGE SCALE GENOMIC DNA]</scope>
    <source>
        <strain evidence="2 3">NL8</strain>
    </source>
</reference>
<evidence type="ECO:0000313" key="2">
    <source>
        <dbReference type="EMBL" id="MBS2552463.1"/>
    </source>
</evidence>